<dbReference type="EMBL" id="JACHGJ010000007">
    <property type="protein sequence ID" value="MBB6481636.1"/>
    <property type="molecule type" value="Genomic_DNA"/>
</dbReference>
<gene>
    <name evidence="1" type="ORF">HNR50_003316</name>
</gene>
<keyword evidence="2" id="KW-1185">Reference proteome</keyword>
<proteinExistence type="predicted"/>
<dbReference type="AlphaFoldDB" id="A0A841RDB7"/>
<comment type="caution">
    <text evidence="1">The sequence shown here is derived from an EMBL/GenBank/DDBJ whole genome shotgun (WGS) entry which is preliminary data.</text>
</comment>
<evidence type="ECO:0000313" key="1">
    <source>
        <dbReference type="EMBL" id="MBB6481636.1"/>
    </source>
</evidence>
<sequence>MAEDRDFTQCRKCKYFVEDDDSLKTVIEYCIILGANLDTSGHCPEFVALKKDADAELVG</sequence>
<accession>A0A841RDB7</accession>
<protein>
    <submittedName>
        <fullName evidence="1">Uncharacterized protein</fullName>
    </submittedName>
</protein>
<name>A0A841RDB7_9SPIO</name>
<dbReference type="Proteomes" id="UP000587760">
    <property type="component" value="Unassembled WGS sequence"/>
</dbReference>
<dbReference type="RefSeq" id="WP_184747874.1">
    <property type="nucleotide sequence ID" value="NZ_JACHGJ010000007.1"/>
</dbReference>
<evidence type="ECO:0000313" key="2">
    <source>
        <dbReference type="Proteomes" id="UP000587760"/>
    </source>
</evidence>
<organism evidence="1 2">
    <name type="scientific">Spirochaeta isovalerica</name>
    <dbReference type="NCBI Taxonomy" id="150"/>
    <lineage>
        <taxon>Bacteria</taxon>
        <taxon>Pseudomonadati</taxon>
        <taxon>Spirochaetota</taxon>
        <taxon>Spirochaetia</taxon>
        <taxon>Spirochaetales</taxon>
        <taxon>Spirochaetaceae</taxon>
        <taxon>Spirochaeta</taxon>
    </lineage>
</organism>
<reference evidence="1 2" key="1">
    <citation type="submission" date="2020-08" db="EMBL/GenBank/DDBJ databases">
        <title>Genomic Encyclopedia of Type Strains, Phase IV (KMG-IV): sequencing the most valuable type-strain genomes for metagenomic binning, comparative biology and taxonomic classification.</title>
        <authorList>
            <person name="Goeker M."/>
        </authorList>
    </citation>
    <scope>NUCLEOTIDE SEQUENCE [LARGE SCALE GENOMIC DNA]</scope>
    <source>
        <strain evidence="1 2">DSM 2461</strain>
    </source>
</reference>